<feature type="transmembrane region" description="Helical" evidence="5">
    <location>
        <begin position="67"/>
        <end position="89"/>
    </location>
</feature>
<evidence type="ECO:0000256" key="3">
    <source>
        <dbReference type="ARBA" id="ARBA00022989"/>
    </source>
</evidence>
<evidence type="ECO:0000313" key="6">
    <source>
        <dbReference type="EMBL" id="MBP0726527.1"/>
    </source>
</evidence>
<dbReference type="PANTHER" id="PTHR35529:SF2">
    <property type="entry name" value="SPORULATION PROTEIN YTAF-RELATED"/>
    <property type="match status" value="1"/>
</dbReference>
<dbReference type="PANTHER" id="PTHR35529">
    <property type="entry name" value="MANGANESE EFFLUX PUMP MNTP-RELATED"/>
    <property type="match status" value="1"/>
</dbReference>
<evidence type="ECO:0000256" key="2">
    <source>
        <dbReference type="ARBA" id="ARBA00022692"/>
    </source>
</evidence>
<evidence type="ECO:0000256" key="4">
    <source>
        <dbReference type="ARBA" id="ARBA00023136"/>
    </source>
</evidence>
<protein>
    <submittedName>
        <fullName evidence="6">Sporulation membrane protein YtaF</fullName>
    </submittedName>
</protein>
<feature type="transmembrane region" description="Helical" evidence="5">
    <location>
        <begin position="191"/>
        <end position="210"/>
    </location>
</feature>
<dbReference type="Proteomes" id="UP000682134">
    <property type="component" value="Unassembled WGS sequence"/>
</dbReference>
<evidence type="ECO:0000256" key="1">
    <source>
        <dbReference type="ARBA" id="ARBA00022475"/>
    </source>
</evidence>
<feature type="transmembrane region" description="Helical" evidence="5">
    <location>
        <begin position="160"/>
        <end position="179"/>
    </location>
</feature>
<keyword evidence="3 5" id="KW-1133">Transmembrane helix</keyword>
<dbReference type="AlphaFoldDB" id="A0A940SHT4"/>
<feature type="transmembrane region" description="Helical" evidence="5">
    <location>
        <begin position="36"/>
        <end position="61"/>
    </location>
</feature>
<keyword evidence="2 5" id="KW-0812">Transmembrane</keyword>
<evidence type="ECO:0000313" key="7">
    <source>
        <dbReference type="Proteomes" id="UP000682134"/>
    </source>
</evidence>
<reference evidence="6" key="1">
    <citation type="submission" date="2021-04" db="EMBL/GenBank/DDBJ databases">
        <title>Genome seq and assembly of Bacillus sp.</title>
        <authorList>
            <person name="Chhetri G."/>
        </authorList>
    </citation>
    <scope>NUCLEOTIDE SEQUENCE</scope>
    <source>
        <strain evidence="6">RG28</strain>
    </source>
</reference>
<name>A0A940SHT4_9BACI</name>
<dbReference type="NCBIfam" id="TIGR02840">
    <property type="entry name" value="spore_YtaF"/>
    <property type="match status" value="1"/>
</dbReference>
<dbReference type="InterPro" id="IPR003810">
    <property type="entry name" value="Mntp/YtaF"/>
</dbReference>
<dbReference type="Pfam" id="PF02659">
    <property type="entry name" value="Mntp"/>
    <property type="match status" value="2"/>
</dbReference>
<comment type="caution">
    <text evidence="6">The sequence shown here is derived from an EMBL/GenBank/DDBJ whole genome shotgun (WGS) entry which is preliminary data.</text>
</comment>
<evidence type="ECO:0000256" key="5">
    <source>
        <dbReference type="SAM" id="Phobius"/>
    </source>
</evidence>
<keyword evidence="7" id="KW-1185">Reference proteome</keyword>
<dbReference type="InterPro" id="IPR014205">
    <property type="entry name" value="Spore_YtaF"/>
</dbReference>
<accession>A0A940SHT4</accession>
<feature type="transmembrane region" description="Helical" evidence="5">
    <location>
        <begin position="6"/>
        <end position="29"/>
    </location>
</feature>
<dbReference type="RefSeq" id="WP_209406867.1">
    <property type="nucleotide sequence ID" value="NZ_JAGIYQ010000012.1"/>
</dbReference>
<keyword evidence="4 5" id="KW-0472">Membrane</keyword>
<dbReference type="EMBL" id="JAGIYQ010000012">
    <property type="protein sequence ID" value="MBP0726527.1"/>
    <property type="molecule type" value="Genomic_DNA"/>
</dbReference>
<sequence>MTITSWIPVLLLALSSSIDNFGVGVSYGIRGIHVSFWGNFIISIIAFLFSELGIIFGQYISNVFPGAMSNVIGALFLFVIGLRIVLLAIPRKKKVNSKKQVVNESSSNSVTGYLSSPEKADFDQSGDIGFLESIVLGIAVSMNALTNGVGAGLIGLSPLAISISAGIFSFLAIGSGVALGKKVANVRIGSWTIGQFSTILSGVILVLIALRNLI</sequence>
<organism evidence="6 7">
    <name type="scientific">Gottfriedia endophytica</name>
    <dbReference type="NCBI Taxonomy" id="2820819"/>
    <lineage>
        <taxon>Bacteria</taxon>
        <taxon>Bacillati</taxon>
        <taxon>Bacillota</taxon>
        <taxon>Bacilli</taxon>
        <taxon>Bacillales</taxon>
        <taxon>Bacillaceae</taxon>
        <taxon>Gottfriedia</taxon>
    </lineage>
</organism>
<proteinExistence type="predicted"/>
<keyword evidence="1" id="KW-1003">Cell membrane</keyword>
<gene>
    <name evidence="6" type="primary">ytaF</name>
    <name evidence="6" type="ORF">J5Y03_15305</name>
</gene>